<dbReference type="EMBL" id="BEYU01001627">
    <property type="protein sequence ID" value="GBG16254.1"/>
    <property type="molecule type" value="Genomic_DNA"/>
</dbReference>
<organism evidence="1 2">
    <name type="scientific">Hondaea fermentalgiana</name>
    <dbReference type="NCBI Taxonomy" id="2315210"/>
    <lineage>
        <taxon>Eukaryota</taxon>
        <taxon>Sar</taxon>
        <taxon>Stramenopiles</taxon>
        <taxon>Bigyra</taxon>
        <taxon>Labyrinthulomycetes</taxon>
        <taxon>Thraustochytrida</taxon>
        <taxon>Thraustochytriidae</taxon>
        <taxon>Hondaea</taxon>
    </lineage>
</organism>
<dbReference type="InParanoid" id="A0A2R5FKS8"/>
<dbReference type="Proteomes" id="UP000241890">
    <property type="component" value="Unassembled WGS sequence"/>
</dbReference>
<feature type="non-terminal residue" evidence="1">
    <location>
        <position position="117"/>
    </location>
</feature>
<proteinExistence type="predicted"/>
<evidence type="ECO:0000313" key="1">
    <source>
        <dbReference type="EMBL" id="GBG16254.1"/>
    </source>
</evidence>
<dbReference type="AlphaFoldDB" id="A0A2R5FKS8"/>
<gene>
    <name evidence="1" type="ORF">FCC1311_117292</name>
</gene>
<sequence length="117" mass="12355">TLDALILGDKSIRESSTIVFSSEDSIPLHYLYAPPGGDGSYASMSFEGSFAVQTSAQAIVETESGTHTEVNVSTRVDSAFASVETFTGLASGQVDAQVQSYDDQVEVSTTSRSFTLT</sequence>
<comment type="caution">
    <text evidence="1">The sequence shown here is derived from an EMBL/GenBank/DDBJ whole genome shotgun (WGS) entry which is preliminary data.</text>
</comment>
<name>A0A2R5FKS8_9STRA</name>
<reference evidence="1 2" key="1">
    <citation type="submission" date="2017-12" db="EMBL/GenBank/DDBJ databases">
        <title>Sequencing, de novo assembly and annotation of complete genome of a new Thraustochytrid species, strain FCC1311.</title>
        <authorList>
            <person name="Sedici K."/>
            <person name="Godart F."/>
            <person name="Aiese Cigliano R."/>
            <person name="Sanseverino W."/>
            <person name="Barakat M."/>
            <person name="Ortet P."/>
            <person name="Marechal E."/>
            <person name="Cagnac O."/>
            <person name="Amato A."/>
        </authorList>
    </citation>
    <scope>NUCLEOTIDE SEQUENCE [LARGE SCALE GENOMIC DNA]</scope>
</reference>
<evidence type="ECO:0000313" key="2">
    <source>
        <dbReference type="Proteomes" id="UP000241890"/>
    </source>
</evidence>
<accession>A0A2R5FKS8</accession>
<protein>
    <submittedName>
        <fullName evidence="1">Uncharacterized protein</fullName>
    </submittedName>
</protein>
<feature type="non-terminal residue" evidence="1">
    <location>
        <position position="1"/>
    </location>
</feature>
<keyword evidence="2" id="KW-1185">Reference proteome</keyword>